<dbReference type="EMBL" id="JBHTIS010002102">
    <property type="protein sequence ID" value="MFD1049316.1"/>
    <property type="molecule type" value="Genomic_DNA"/>
</dbReference>
<sequence>MTDADIAAALSEATGRHVHHERVDDTHIVAALLANGISTPFAQPLGADGIARRNGWFDITTHAVPRLTGRPATSILDYFTTQRAELLAV</sequence>
<name>A0ABW3MG41_9PSEU</name>
<comment type="caution">
    <text evidence="1">The sequence shown here is derived from an EMBL/GenBank/DDBJ whole genome shotgun (WGS) entry which is preliminary data.</text>
</comment>
<protein>
    <submittedName>
        <fullName evidence="1">Uncharacterized protein</fullName>
    </submittedName>
</protein>
<gene>
    <name evidence="1" type="ORF">ACFQ1S_29145</name>
</gene>
<organism evidence="1 2">
    <name type="scientific">Kibdelosporangium lantanae</name>
    <dbReference type="NCBI Taxonomy" id="1497396"/>
    <lineage>
        <taxon>Bacteria</taxon>
        <taxon>Bacillati</taxon>
        <taxon>Actinomycetota</taxon>
        <taxon>Actinomycetes</taxon>
        <taxon>Pseudonocardiales</taxon>
        <taxon>Pseudonocardiaceae</taxon>
        <taxon>Kibdelosporangium</taxon>
    </lineage>
</organism>
<dbReference type="Proteomes" id="UP001597045">
    <property type="component" value="Unassembled WGS sequence"/>
</dbReference>
<evidence type="ECO:0000313" key="2">
    <source>
        <dbReference type="Proteomes" id="UP001597045"/>
    </source>
</evidence>
<accession>A0ABW3MG41</accession>
<reference evidence="2" key="1">
    <citation type="journal article" date="2019" name="Int. J. Syst. Evol. Microbiol.">
        <title>The Global Catalogue of Microorganisms (GCM) 10K type strain sequencing project: providing services to taxonomists for standard genome sequencing and annotation.</title>
        <authorList>
            <consortium name="The Broad Institute Genomics Platform"/>
            <consortium name="The Broad Institute Genome Sequencing Center for Infectious Disease"/>
            <person name="Wu L."/>
            <person name="Ma J."/>
        </authorList>
    </citation>
    <scope>NUCLEOTIDE SEQUENCE [LARGE SCALE GENOMIC DNA]</scope>
    <source>
        <strain evidence="2">JCM 31486</strain>
    </source>
</reference>
<dbReference type="Gene3D" id="3.90.25.10">
    <property type="entry name" value="UDP-galactose 4-epimerase, domain 1"/>
    <property type="match status" value="1"/>
</dbReference>
<proteinExistence type="predicted"/>
<keyword evidence="2" id="KW-1185">Reference proteome</keyword>
<evidence type="ECO:0000313" key="1">
    <source>
        <dbReference type="EMBL" id="MFD1049316.1"/>
    </source>
</evidence>